<accession>A0A6F9E2Y1</accession>
<dbReference type="AlphaFoldDB" id="A0A6F9E2Y1"/>
<dbReference type="Proteomes" id="UP000502196">
    <property type="component" value="Chromosome"/>
</dbReference>
<evidence type="ECO:0000313" key="3">
    <source>
        <dbReference type="Proteomes" id="UP000502196"/>
    </source>
</evidence>
<proteinExistence type="predicted"/>
<keyword evidence="1" id="KW-0472">Membrane</keyword>
<keyword evidence="1" id="KW-1133">Transmembrane helix</keyword>
<evidence type="ECO:0000313" key="2">
    <source>
        <dbReference type="EMBL" id="CAB3391176.1"/>
    </source>
</evidence>
<sequence length="52" mass="6080">MLDIRNKHYDNNAILGQIIPTVVLDVKFYFLKCYIIFPISGIALVRRKSRRG</sequence>
<keyword evidence="1" id="KW-0812">Transmembrane</keyword>
<evidence type="ECO:0000256" key="1">
    <source>
        <dbReference type="SAM" id="Phobius"/>
    </source>
</evidence>
<gene>
    <name evidence="2" type="ORF">COOX1_0781</name>
</gene>
<organism evidence="2 3">
    <name type="scientific">Kyrpidia spormannii</name>
    <dbReference type="NCBI Taxonomy" id="2055160"/>
    <lineage>
        <taxon>Bacteria</taxon>
        <taxon>Bacillati</taxon>
        <taxon>Bacillota</taxon>
        <taxon>Bacilli</taxon>
        <taxon>Bacillales</taxon>
        <taxon>Alicyclobacillaceae</taxon>
        <taxon>Kyrpidia</taxon>
    </lineage>
</organism>
<dbReference type="EMBL" id="LR792683">
    <property type="protein sequence ID" value="CAB3391176.1"/>
    <property type="molecule type" value="Genomic_DNA"/>
</dbReference>
<feature type="transmembrane region" description="Helical" evidence="1">
    <location>
        <begin position="28"/>
        <end position="45"/>
    </location>
</feature>
<reference evidence="2 3" key="1">
    <citation type="submission" date="2020-04" db="EMBL/GenBank/DDBJ databases">
        <authorList>
            <person name="Hogendoorn C."/>
        </authorList>
    </citation>
    <scope>NUCLEOTIDE SEQUENCE [LARGE SCALE GENOMIC DNA]</scope>
    <source>
        <strain evidence="2">COOX1</strain>
    </source>
</reference>
<protein>
    <submittedName>
        <fullName evidence="2">Uncharacterized protein</fullName>
    </submittedName>
</protein>
<name>A0A6F9E2Y1_9BACL</name>